<proteinExistence type="predicted"/>
<organism evidence="1 2">
    <name type="scientific">Commensalibacter intestini</name>
    <dbReference type="NCBI Taxonomy" id="479936"/>
    <lineage>
        <taxon>Bacteria</taxon>
        <taxon>Pseudomonadati</taxon>
        <taxon>Pseudomonadota</taxon>
        <taxon>Alphaproteobacteria</taxon>
        <taxon>Acetobacterales</taxon>
        <taxon>Acetobacteraceae</taxon>
    </lineage>
</organism>
<evidence type="ECO:0000313" key="2">
    <source>
        <dbReference type="Proteomes" id="UP000194946"/>
    </source>
</evidence>
<protein>
    <recommendedName>
        <fullName evidence="3">Filamentous hemagglutinin</fullName>
    </recommendedName>
</protein>
<evidence type="ECO:0000313" key="1">
    <source>
        <dbReference type="EMBL" id="OUI77764.1"/>
    </source>
</evidence>
<keyword evidence="2" id="KW-1185">Reference proteome</keyword>
<evidence type="ECO:0008006" key="3">
    <source>
        <dbReference type="Google" id="ProtNLM"/>
    </source>
</evidence>
<dbReference type="AlphaFoldDB" id="A0A251ZSY1"/>
<reference evidence="2" key="1">
    <citation type="submission" date="2014-06" db="EMBL/GenBank/DDBJ databases">
        <authorList>
            <person name="Winans N.J."/>
            <person name="Newell P.D."/>
            <person name="Douglas A.E."/>
        </authorList>
    </citation>
    <scope>NUCLEOTIDE SEQUENCE [LARGE SCALE GENOMIC DNA]</scope>
    <source>
        <strain evidence="2">DmL_052</strain>
    </source>
</reference>
<gene>
    <name evidence="1" type="ORF">HK18_02865</name>
</gene>
<comment type="caution">
    <text evidence="1">The sequence shown here is derived from an EMBL/GenBank/DDBJ whole genome shotgun (WGS) entry which is preliminary data.</text>
</comment>
<dbReference type="Proteomes" id="UP000194946">
    <property type="component" value="Unassembled WGS sequence"/>
</dbReference>
<name>A0A251ZSY1_9PROT</name>
<accession>A0A251ZSY1</accession>
<sequence length="163" mass="17515">MYVTETDVKGNITKQEIVEGQGNTKGGVSGKDAELGTSEASNINQSYLDEMSANGVKFSPDRLVRVEKLDDGRIVFLEKGDEDSGLQHIIKEHAQEFADKGVSEAEIPDLIMETLKGKPVGYQGKGTGRPIYEITINGQRERIAITTGSNGYIVGANPAGSVK</sequence>
<dbReference type="EMBL" id="JOPB01000019">
    <property type="protein sequence ID" value="OUI77764.1"/>
    <property type="molecule type" value="Genomic_DNA"/>
</dbReference>